<evidence type="ECO:0000313" key="5">
    <source>
        <dbReference type="Proteomes" id="UP000242770"/>
    </source>
</evidence>
<dbReference type="GO" id="GO:0071014">
    <property type="term" value="C:post-mRNA release spliceosomal complex"/>
    <property type="evidence" value="ECO:0007669"/>
    <property type="project" value="TreeGrafter"/>
</dbReference>
<name>A0A0F7RSA4_9BASI</name>
<evidence type="ECO:0000313" key="4">
    <source>
        <dbReference type="EMBL" id="CDU25234.1"/>
    </source>
</evidence>
<dbReference type="Proteomes" id="UP000242770">
    <property type="component" value="Unassembled WGS sequence"/>
</dbReference>
<reference evidence="5" key="3">
    <citation type="submission" date="2014-06" db="EMBL/GenBank/DDBJ databases">
        <authorList>
            <person name="Berkman P.J."/>
        </authorList>
    </citation>
    <scope>NUCLEOTIDE SEQUENCE [LARGE SCALE GENOMIC DNA]</scope>
</reference>
<sequence>MQGFNMGRYLPPDSNPRTTPFNTVHPLYKRALVVRFELPFPTICLSCTTHLSQGVRFNAEKQQVGQYLSSTKIWSFTCKCPHCSSKFEIRTDPQRAQYVVGHGARRQMQEWDPEENGGFPVFDWEKRKVEGGEGEGDAFAKVEKQTREQSRAKQRELRVQELLDRQQQWSDPYGANGKLRDRFRKDKRKRVEQLESDLLVKERLGWAEEKVLLSTSPSEAESEKRAWKDAKGFDGARTSSRQVRQEDSSEKAGSAAQRLRATLVANTLKKKDPFLQHMHTQPQTSTPTRSSTSSSRSLSKHI</sequence>
<organism evidence="3 5">
    <name type="scientific">Sporisorium scitamineum</name>
    <dbReference type="NCBI Taxonomy" id="49012"/>
    <lineage>
        <taxon>Eukaryota</taxon>
        <taxon>Fungi</taxon>
        <taxon>Dikarya</taxon>
        <taxon>Basidiomycota</taxon>
        <taxon>Ustilaginomycotina</taxon>
        <taxon>Ustilaginomycetes</taxon>
        <taxon>Ustilaginales</taxon>
        <taxon>Ustilaginaceae</taxon>
        <taxon>Sporisorium</taxon>
    </lineage>
</organism>
<gene>
    <name evidence="3" type="primary">SSCI18470.1</name>
    <name evidence="4" type="ORF">SPSC_05068</name>
</gene>
<feature type="compositionally biased region" description="Basic and acidic residues" evidence="2">
    <location>
        <begin position="221"/>
        <end position="234"/>
    </location>
</feature>
<dbReference type="EMBL" id="LK056684">
    <property type="protein sequence ID" value="CDU25234.1"/>
    <property type="molecule type" value="Genomic_DNA"/>
</dbReference>
<protein>
    <submittedName>
        <fullName evidence="4">Related to YJU2-essential protein required for pre-mRNA splicing</fullName>
    </submittedName>
</protein>
<dbReference type="AlphaFoldDB" id="A0A0F7RSA4"/>
<comment type="similarity">
    <text evidence="1">Belongs to the CWC16 family.</text>
</comment>
<dbReference type="InterPro" id="IPR007590">
    <property type="entry name" value="Saf4/Yju2"/>
</dbReference>
<reference evidence="4" key="2">
    <citation type="submission" date="2014-06" db="EMBL/GenBank/DDBJ databases">
        <authorList>
            <person name="Ju J."/>
            <person name="Zhang J."/>
        </authorList>
    </citation>
    <scope>NUCLEOTIDE SEQUENCE</scope>
    <source>
        <strain evidence="4">SscI8</strain>
    </source>
</reference>
<dbReference type="OrthoDB" id="360327at2759"/>
<dbReference type="GO" id="GO:0005684">
    <property type="term" value="C:U2-type spliceosomal complex"/>
    <property type="evidence" value="ECO:0007669"/>
    <property type="project" value="TreeGrafter"/>
</dbReference>
<dbReference type="EMBL" id="CCFA01000969">
    <property type="protein sequence ID" value="CDR99321.1"/>
    <property type="molecule type" value="Genomic_DNA"/>
</dbReference>
<evidence type="ECO:0000256" key="2">
    <source>
        <dbReference type="SAM" id="MobiDB-lite"/>
    </source>
</evidence>
<proteinExistence type="inferred from homology"/>
<evidence type="ECO:0000256" key="1">
    <source>
        <dbReference type="ARBA" id="ARBA00005595"/>
    </source>
</evidence>
<accession>A0A0F7RSA4</accession>
<dbReference type="STRING" id="49012.A0A0F7RSA4"/>
<dbReference type="PANTHER" id="PTHR12111:SF2">
    <property type="entry name" value="SPLICING FACTOR YJU2B-RELATED"/>
    <property type="match status" value="1"/>
</dbReference>
<reference evidence="3" key="1">
    <citation type="submission" date="2014-06" db="EMBL/GenBank/DDBJ databases">
        <authorList>
            <person name="Berkman J.Paul."/>
        </authorList>
    </citation>
    <scope>NUCLEOTIDE SEQUENCE [LARGE SCALE GENOMIC DNA]</scope>
</reference>
<dbReference type="GO" id="GO:0000398">
    <property type="term" value="P:mRNA splicing, via spliceosome"/>
    <property type="evidence" value="ECO:0007669"/>
    <property type="project" value="InterPro"/>
</dbReference>
<dbReference type="Pfam" id="PF04502">
    <property type="entry name" value="Saf4_Yju2"/>
    <property type="match status" value="1"/>
</dbReference>
<feature type="compositionally biased region" description="Low complexity" evidence="2">
    <location>
        <begin position="280"/>
        <end position="302"/>
    </location>
</feature>
<keyword evidence="5" id="KW-1185">Reference proteome</keyword>
<evidence type="ECO:0000313" key="3">
    <source>
        <dbReference type="EMBL" id="CDR99321.1"/>
    </source>
</evidence>
<dbReference type="PANTHER" id="PTHR12111">
    <property type="entry name" value="SPLICING FACTOR YJU2"/>
    <property type="match status" value="1"/>
</dbReference>
<feature type="region of interest" description="Disordered" evidence="2">
    <location>
        <begin position="213"/>
        <end position="302"/>
    </location>
</feature>